<evidence type="ECO:0000256" key="6">
    <source>
        <dbReference type="ARBA" id="ARBA00023244"/>
    </source>
</evidence>
<reference evidence="7" key="1">
    <citation type="submission" date="2018-05" db="EMBL/GenBank/DDBJ databases">
        <authorList>
            <person name="Lanie J.A."/>
            <person name="Ng W.-L."/>
            <person name="Kazmierczak K.M."/>
            <person name="Andrzejewski T.M."/>
            <person name="Davidsen T.M."/>
            <person name="Wayne K.J."/>
            <person name="Tettelin H."/>
            <person name="Glass J.I."/>
            <person name="Rusch D."/>
            <person name="Podicherti R."/>
            <person name="Tsui H.-C.T."/>
            <person name="Winkler M.E."/>
        </authorList>
    </citation>
    <scope>NUCLEOTIDE SEQUENCE</scope>
</reference>
<dbReference type="PANTHER" id="PTHR10755:SF0">
    <property type="entry name" value="OXYGEN-DEPENDENT COPROPORPHYRINOGEN-III OXIDASE, MITOCHONDRIAL"/>
    <property type="match status" value="1"/>
</dbReference>
<evidence type="ECO:0000256" key="3">
    <source>
        <dbReference type="ARBA" id="ARBA00011738"/>
    </source>
</evidence>
<dbReference type="PANTHER" id="PTHR10755">
    <property type="entry name" value="COPROPORPHYRINOGEN III OXIDASE, MITOCHONDRIAL"/>
    <property type="match status" value="1"/>
</dbReference>
<dbReference type="InterPro" id="IPR018375">
    <property type="entry name" value="Coprogen_oxidase_CS"/>
</dbReference>
<proteinExistence type="inferred from homology"/>
<evidence type="ECO:0000256" key="1">
    <source>
        <dbReference type="ARBA" id="ARBA00005168"/>
    </source>
</evidence>
<organism evidence="7">
    <name type="scientific">marine metagenome</name>
    <dbReference type="NCBI Taxonomy" id="408172"/>
    <lineage>
        <taxon>unclassified sequences</taxon>
        <taxon>metagenomes</taxon>
        <taxon>ecological metagenomes</taxon>
    </lineage>
</organism>
<accession>A0A381NY27</accession>
<evidence type="ECO:0000256" key="4">
    <source>
        <dbReference type="ARBA" id="ARBA00012869"/>
    </source>
</evidence>
<name>A0A381NY27_9ZZZZ</name>
<dbReference type="InterPro" id="IPR001260">
    <property type="entry name" value="Coprogen_oxidase_aer"/>
</dbReference>
<protein>
    <recommendedName>
        <fullName evidence="4">coproporphyrinogen oxidase</fullName>
        <ecNumber evidence="4">1.3.3.3</ecNumber>
    </recommendedName>
</protein>
<dbReference type="Pfam" id="PF01218">
    <property type="entry name" value="Coprogen_oxidas"/>
    <property type="match status" value="1"/>
</dbReference>
<dbReference type="NCBIfam" id="NF003727">
    <property type="entry name" value="PRK05330.1"/>
    <property type="match status" value="1"/>
</dbReference>
<evidence type="ECO:0000313" key="7">
    <source>
        <dbReference type="EMBL" id="SUZ59535.1"/>
    </source>
</evidence>
<dbReference type="AlphaFoldDB" id="A0A381NY27"/>
<dbReference type="EMBL" id="UINC01000684">
    <property type="protein sequence ID" value="SUZ59535.1"/>
    <property type="molecule type" value="Genomic_DNA"/>
</dbReference>
<comment type="pathway">
    <text evidence="1">Porphyrin-containing compound metabolism; protoporphyrin-IX biosynthesis; protoporphyrinogen-IX from coproporphyrinogen-III (O2 route): step 1/1.</text>
</comment>
<evidence type="ECO:0000256" key="2">
    <source>
        <dbReference type="ARBA" id="ARBA00010644"/>
    </source>
</evidence>
<dbReference type="EC" id="1.3.3.3" evidence="4"/>
<comment type="subunit">
    <text evidence="3">Homodimer.</text>
</comment>
<dbReference type="GO" id="GO:0005737">
    <property type="term" value="C:cytoplasm"/>
    <property type="evidence" value="ECO:0007669"/>
    <property type="project" value="TreeGrafter"/>
</dbReference>
<dbReference type="Gene3D" id="3.40.1500.10">
    <property type="entry name" value="Coproporphyrinogen III oxidase, aerobic"/>
    <property type="match status" value="1"/>
</dbReference>
<gene>
    <name evidence="7" type="ORF">METZ01_LOCUS12389</name>
</gene>
<sequence>MKQSTQFKTFENFVKKLQNKICYALENINVEQDGAGKFIEDRWLRPEGGGGITRVMQPEKSSFAVSTIFEKAAVNFSNVTGPIIPGMTKAVEMEGDEFSACGCSLILHPTHPKVPTVHMNIRYFETNAGQSWYGGGIDLTPFYPYPEDFVFFHKTLAKACNKAIPNSYAPFKTWCDEYFTIKHRNEMRGIGGVFFDYLDGTDKANFKLTKSVGNAFLKAYLPIVENRSQESYTSYDMEFMKIRRGRYIEFNLVYDRGTLFGLKSNARAESILCSMPPYADFIYNWTPKMDGPHQEMIQYYQPKDWLTLDL</sequence>
<comment type="similarity">
    <text evidence="2">Belongs to the aerobic coproporphyrinogen-III oxidase family.</text>
</comment>
<dbReference type="PRINTS" id="PR00073">
    <property type="entry name" value="COPRGNOXDASE"/>
</dbReference>
<dbReference type="InterPro" id="IPR036406">
    <property type="entry name" value="Coprogen_oxidase_aer_sf"/>
</dbReference>
<keyword evidence="6" id="KW-0627">Porphyrin biosynthesis</keyword>
<dbReference type="PIRSF" id="PIRSF000166">
    <property type="entry name" value="Coproporphyri_ox"/>
    <property type="match status" value="1"/>
</dbReference>
<dbReference type="GO" id="GO:0004109">
    <property type="term" value="F:coproporphyrinogen oxidase activity"/>
    <property type="evidence" value="ECO:0007669"/>
    <property type="project" value="UniProtKB-EC"/>
</dbReference>
<dbReference type="GO" id="GO:0006782">
    <property type="term" value="P:protoporphyrinogen IX biosynthetic process"/>
    <property type="evidence" value="ECO:0007669"/>
    <property type="project" value="TreeGrafter"/>
</dbReference>
<keyword evidence="5" id="KW-0560">Oxidoreductase</keyword>
<dbReference type="SUPFAM" id="SSF102886">
    <property type="entry name" value="Coproporphyrinogen III oxidase"/>
    <property type="match status" value="1"/>
</dbReference>
<evidence type="ECO:0000256" key="5">
    <source>
        <dbReference type="ARBA" id="ARBA00023002"/>
    </source>
</evidence>
<dbReference type="PROSITE" id="PS01021">
    <property type="entry name" value="COPROGEN_OXIDASE"/>
    <property type="match status" value="1"/>
</dbReference>